<evidence type="ECO:0000256" key="1">
    <source>
        <dbReference type="ARBA" id="ARBA00022993"/>
    </source>
</evidence>
<dbReference type="PANTHER" id="PTHR14359">
    <property type="entry name" value="HOMO-OLIGOMERIC FLAVIN CONTAINING CYS DECARBOXYLASE FAMILY"/>
    <property type="match status" value="1"/>
</dbReference>
<dbReference type="GO" id="GO:0071513">
    <property type="term" value="C:phosphopantothenoylcysteine decarboxylase complex"/>
    <property type="evidence" value="ECO:0007669"/>
    <property type="project" value="TreeGrafter"/>
</dbReference>
<feature type="domain" description="Flavoprotein" evidence="3">
    <location>
        <begin position="21"/>
        <end position="186"/>
    </location>
</feature>
<dbReference type="STRING" id="656916.A0A2G7GBW6"/>
<evidence type="ECO:0000259" key="3">
    <source>
        <dbReference type="Pfam" id="PF02441"/>
    </source>
</evidence>
<dbReference type="Gene3D" id="3.40.50.1950">
    <property type="entry name" value="Flavin prenyltransferase-like"/>
    <property type="match status" value="1"/>
</dbReference>
<dbReference type="SUPFAM" id="SSF52507">
    <property type="entry name" value="Homo-oligomeric flavin-containing Cys decarboxylases, HFCD"/>
    <property type="match status" value="1"/>
</dbReference>
<name>A0A2G7GBW6_9EURO</name>
<dbReference type="PANTHER" id="PTHR14359:SF6">
    <property type="entry name" value="PHOSPHOPANTOTHENOYLCYSTEINE DECARBOXYLASE"/>
    <property type="match status" value="1"/>
</dbReference>
<dbReference type="InterPro" id="IPR003382">
    <property type="entry name" value="Flavoprotein"/>
</dbReference>
<organism evidence="4 5">
    <name type="scientific">Aspergillus arachidicola</name>
    <dbReference type="NCBI Taxonomy" id="656916"/>
    <lineage>
        <taxon>Eukaryota</taxon>
        <taxon>Fungi</taxon>
        <taxon>Dikarya</taxon>
        <taxon>Ascomycota</taxon>
        <taxon>Pezizomycotina</taxon>
        <taxon>Eurotiomycetes</taxon>
        <taxon>Eurotiomycetidae</taxon>
        <taxon>Eurotiales</taxon>
        <taxon>Aspergillaceae</taxon>
        <taxon>Aspergillus</taxon>
        <taxon>Aspergillus subgen. Circumdati</taxon>
    </lineage>
</organism>
<accession>A0A2G7GBW6</accession>
<dbReference type="GO" id="GO:0015937">
    <property type="term" value="P:coenzyme A biosynthetic process"/>
    <property type="evidence" value="ECO:0007669"/>
    <property type="project" value="UniProtKB-KW"/>
</dbReference>
<dbReference type="InterPro" id="IPR036551">
    <property type="entry name" value="Flavin_trans-like"/>
</dbReference>
<evidence type="ECO:0000313" key="4">
    <source>
        <dbReference type="EMBL" id="PIG90317.1"/>
    </source>
</evidence>
<proteinExistence type="inferred from homology"/>
<comment type="similarity">
    <text evidence="2">Belongs to the HFCD (homooligomeric flavin containing Cys decarboxylase) superfamily.</text>
</comment>
<reference evidence="4 5" key="1">
    <citation type="submission" date="2017-05" db="EMBL/GenBank/DDBJ databases">
        <title>Genome sequence for an aflatoxigenic pathogen of Argentinian peanut, Aspergillus arachidicola.</title>
        <authorList>
            <person name="Moore G."/>
            <person name="Beltz S.B."/>
            <person name="Mack B.M."/>
        </authorList>
    </citation>
    <scope>NUCLEOTIDE SEQUENCE [LARGE SCALE GENOMIC DNA]</scope>
    <source>
        <strain evidence="4 5">CBS 117610</strain>
    </source>
</reference>
<protein>
    <submittedName>
        <fullName evidence="4">Flavoprotein</fullName>
    </submittedName>
</protein>
<sequence length="451" mass="50681">MATKRSPAAEIAASLNDGKVHLLLAATGSVATIKLPLIIAAFADHPNISIRVILTKAAAEFLHAQSEEQPSVESLSSLPNVDSVLHDKDEWTEPWTRGSDILHITLRRWAHLLVIAPLSANSLAKVVHGMSDNLLTSVVRAWDTTGLIDGRKKRILVAPAMNTAMWMHPVTAQQIRVLQEDWGIKEVDGDEQGWFEVLRPIEKSLACGDVGSGGMMEWREIGAGSSNIPEHPQIKITAIDRVIVVGKTKEEDTDWVVKELPTWQHAIYAVDDPEAPLHVAKNKGKEANVYLQYIVDNYDDLPSTIVFLHSHRDGYPKAWHTEFSDHSNVRTVRMLQTDFVQRNGYANLRCNPNPGCPDEIRPFRGSSDEEHLPEQVFPEVWKTFFNNTDVPEVIATPCCAQFAVSRTQVLQRPLSSYVRYHKWLMETELPDDVSGRVMEYMWHIIFGQDPV</sequence>
<dbReference type="Proteomes" id="UP000231358">
    <property type="component" value="Unassembled WGS sequence"/>
</dbReference>
<evidence type="ECO:0000256" key="2">
    <source>
        <dbReference type="ARBA" id="ARBA00038350"/>
    </source>
</evidence>
<dbReference type="GO" id="GO:0010181">
    <property type="term" value="F:FMN binding"/>
    <property type="evidence" value="ECO:0007669"/>
    <property type="project" value="TreeGrafter"/>
</dbReference>
<keyword evidence="1" id="KW-0173">Coenzyme A biosynthesis</keyword>
<dbReference type="AlphaFoldDB" id="A0A2G7GBW6"/>
<dbReference type="Pfam" id="PF11913">
    <property type="entry name" value="DUF3431"/>
    <property type="match status" value="1"/>
</dbReference>
<gene>
    <name evidence="4" type="ORF">AARAC_009624</name>
</gene>
<dbReference type="GO" id="GO:0004633">
    <property type="term" value="F:phosphopantothenoylcysteine decarboxylase activity"/>
    <property type="evidence" value="ECO:0007669"/>
    <property type="project" value="TreeGrafter"/>
</dbReference>
<evidence type="ECO:0000313" key="5">
    <source>
        <dbReference type="Proteomes" id="UP000231358"/>
    </source>
</evidence>
<dbReference type="Pfam" id="PF02441">
    <property type="entry name" value="Flavoprotein"/>
    <property type="match status" value="1"/>
</dbReference>
<keyword evidence="5" id="KW-1185">Reference proteome</keyword>
<comment type="caution">
    <text evidence="4">The sequence shown here is derived from an EMBL/GenBank/DDBJ whole genome shotgun (WGS) entry which is preliminary data.</text>
</comment>
<dbReference type="EMBL" id="NEXV01000009">
    <property type="protein sequence ID" value="PIG90317.1"/>
    <property type="molecule type" value="Genomic_DNA"/>
</dbReference>
<dbReference type="InterPro" id="IPR021838">
    <property type="entry name" value="DUF3431"/>
</dbReference>